<evidence type="ECO:0000313" key="2">
    <source>
        <dbReference type="Proteomes" id="UP000494256"/>
    </source>
</evidence>
<gene>
    <name evidence="1" type="ORF">APLA_LOCUS529</name>
</gene>
<proteinExistence type="predicted"/>
<comment type="caution">
    <text evidence="1">The sequence shown here is derived from an EMBL/GenBank/DDBJ whole genome shotgun (WGS) entry which is preliminary data.</text>
</comment>
<protein>
    <submittedName>
        <fullName evidence="1">Uncharacterized protein</fullName>
    </submittedName>
</protein>
<dbReference type="Proteomes" id="UP000494256">
    <property type="component" value="Unassembled WGS sequence"/>
</dbReference>
<dbReference type="AlphaFoldDB" id="A0A8S0YNZ4"/>
<dbReference type="OrthoDB" id="8922241at2759"/>
<evidence type="ECO:0000313" key="1">
    <source>
        <dbReference type="EMBL" id="CAB3220883.1"/>
    </source>
</evidence>
<sequence length="110" mass="12730">MLGMTLLDQKLNDKIGQRTRGRDVVKTITPQKWAWTGHFAMMPHRSIGNKGPRMETPWSNTRPRCCLPKRWLTTSGGQAEHDWMLKTAGSKPYGLEDFERRQCTKVCQKK</sequence>
<name>A0A8S0YNZ4_ARCPL</name>
<organism evidence="1 2">
    <name type="scientific">Arctia plantaginis</name>
    <name type="common">Wood tiger moth</name>
    <name type="synonym">Phalaena plantaginis</name>
    <dbReference type="NCBI Taxonomy" id="874455"/>
    <lineage>
        <taxon>Eukaryota</taxon>
        <taxon>Metazoa</taxon>
        <taxon>Ecdysozoa</taxon>
        <taxon>Arthropoda</taxon>
        <taxon>Hexapoda</taxon>
        <taxon>Insecta</taxon>
        <taxon>Pterygota</taxon>
        <taxon>Neoptera</taxon>
        <taxon>Endopterygota</taxon>
        <taxon>Lepidoptera</taxon>
        <taxon>Glossata</taxon>
        <taxon>Ditrysia</taxon>
        <taxon>Noctuoidea</taxon>
        <taxon>Erebidae</taxon>
        <taxon>Arctiinae</taxon>
        <taxon>Arctia</taxon>
    </lineage>
</organism>
<reference evidence="1 2" key="1">
    <citation type="submission" date="2020-04" db="EMBL/GenBank/DDBJ databases">
        <authorList>
            <person name="Wallbank WR R."/>
            <person name="Pardo Diaz C."/>
            <person name="Kozak K."/>
            <person name="Martin S."/>
            <person name="Jiggins C."/>
            <person name="Moest M."/>
            <person name="Warren A I."/>
            <person name="Byers J.R.P. K."/>
            <person name="Montejo-Kovacevich G."/>
            <person name="Yen C E."/>
        </authorList>
    </citation>
    <scope>NUCLEOTIDE SEQUENCE [LARGE SCALE GENOMIC DNA]</scope>
</reference>
<accession>A0A8S0YNZ4</accession>
<dbReference type="EMBL" id="CADEBD010000042">
    <property type="protein sequence ID" value="CAB3220883.1"/>
    <property type="molecule type" value="Genomic_DNA"/>
</dbReference>